<dbReference type="Gene3D" id="3.30.565.10">
    <property type="entry name" value="Histidine kinase-like ATPase, C-terminal domain"/>
    <property type="match status" value="1"/>
</dbReference>
<dbReference type="PRINTS" id="PR00344">
    <property type="entry name" value="BCTRLSENSOR"/>
</dbReference>
<evidence type="ECO:0000256" key="3">
    <source>
        <dbReference type="ARBA" id="ARBA00022553"/>
    </source>
</evidence>
<dbReference type="EMBL" id="JACRDE010000203">
    <property type="protein sequence ID" value="MBI5249288.1"/>
    <property type="molecule type" value="Genomic_DNA"/>
</dbReference>
<dbReference type="InterPro" id="IPR011006">
    <property type="entry name" value="CheY-like_superfamily"/>
</dbReference>
<dbReference type="SUPFAM" id="SSF52172">
    <property type="entry name" value="CheY-like"/>
    <property type="match status" value="1"/>
</dbReference>
<dbReference type="PANTHER" id="PTHR43547">
    <property type="entry name" value="TWO-COMPONENT HISTIDINE KINASE"/>
    <property type="match status" value="1"/>
</dbReference>
<dbReference type="Pfam" id="PF02518">
    <property type="entry name" value="HATPase_c"/>
    <property type="match status" value="1"/>
</dbReference>
<dbReference type="InterPro" id="IPR003594">
    <property type="entry name" value="HATPase_dom"/>
</dbReference>
<feature type="modified residue" description="4-aspartylphosphate" evidence="4">
    <location>
        <position position="135"/>
    </location>
</feature>
<dbReference type="GO" id="GO:0000155">
    <property type="term" value="F:phosphorelay sensor kinase activity"/>
    <property type="evidence" value="ECO:0007669"/>
    <property type="project" value="TreeGrafter"/>
</dbReference>
<comment type="caution">
    <text evidence="7">The sequence shown here is derived from an EMBL/GenBank/DDBJ whole genome shotgun (WGS) entry which is preliminary data.</text>
</comment>
<evidence type="ECO:0000259" key="5">
    <source>
        <dbReference type="PROSITE" id="PS50109"/>
    </source>
</evidence>
<evidence type="ECO:0000313" key="8">
    <source>
        <dbReference type="Proteomes" id="UP000807825"/>
    </source>
</evidence>
<evidence type="ECO:0000313" key="7">
    <source>
        <dbReference type="EMBL" id="MBI5249288.1"/>
    </source>
</evidence>
<dbReference type="PANTHER" id="PTHR43547:SF2">
    <property type="entry name" value="HYBRID SIGNAL TRANSDUCTION HISTIDINE KINASE C"/>
    <property type="match status" value="1"/>
</dbReference>
<evidence type="ECO:0000259" key="6">
    <source>
        <dbReference type="PROSITE" id="PS50110"/>
    </source>
</evidence>
<feature type="domain" description="Response regulatory" evidence="6">
    <location>
        <begin position="84"/>
        <end position="199"/>
    </location>
</feature>
<evidence type="ECO:0000256" key="2">
    <source>
        <dbReference type="ARBA" id="ARBA00012438"/>
    </source>
</evidence>
<organism evidence="7 8">
    <name type="scientific">Desulfomonile tiedjei</name>
    <dbReference type="NCBI Taxonomy" id="2358"/>
    <lineage>
        <taxon>Bacteria</taxon>
        <taxon>Pseudomonadati</taxon>
        <taxon>Thermodesulfobacteriota</taxon>
        <taxon>Desulfomonilia</taxon>
        <taxon>Desulfomonilales</taxon>
        <taxon>Desulfomonilaceae</taxon>
        <taxon>Desulfomonile</taxon>
    </lineage>
</organism>
<protein>
    <recommendedName>
        <fullName evidence="2">histidine kinase</fullName>
        <ecNumber evidence="2">2.7.13.3</ecNumber>
    </recommendedName>
</protein>
<evidence type="ECO:0000256" key="1">
    <source>
        <dbReference type="ARBA" id="ARBA00000085"/>
    </source>
</evidence>
<dbReference type="InterPro" id="IPR036890">
    <property type="entry name" value="HATPase_C_sf"/>
</dbReference>
<dbReference type="InterPro" id="IPR005467">
    <property type="entry name" value="His_kinase_dom"/>
</dbReference>
<gene>
    <name evidence="7" type="ORF">HY912_07320</name>
</gene>
<name>A0A9D6V216_9BACT</name>
<dbReference type="EC" id="2.7.13.3" evidence="2"/>
<dbReference type="InterPro" id="IPR004358">
    <property type="entry name" value="Sig_transdc_His_kin-like_C"/>
</dbReference>
<dbReference type="Proteomes" id="UP000807825">
    <property type="component" value="Unassembled WGS sequence"/>
</dbReference>
<keyword evidence="3 4" id="KW-0597">Phosphoprotein</keyword>
<sequence length="202" mass="22093">GHGMDQDTLKHLFEPFYTTKEVGRGTGLGLAVVYGIVEQHGGFINCESETGRGTRFEIYLPAMGIEREKDSEENAAMPAFGTETILLVDDEEFVRDLADRILSKAGYTVLTAANGCDALQVYNTGKDKISLVILDLIMPEMGGKQCLEELMKIDPKPKILVASGYTGEESPSAAVDGACGFIRKPFKVKELLRDVRKVLDSQ</sequence>
<dbReference type="PROSITE" id="PS50110">
    <property type="entry name" value="RESPONSE_REGULATORY"/>
    <property type="match status" value="1"/>
</dbReference>
<comment type="catalytic activity">
    <reaction evidence="1">
        <text>ATP + protein L-histidine = ADP + protein N-phospho-L-histidine.</text>
        <dbReference type="EC" id="2.7.13.3"/>
    </reaction>
</comment>
<feature type="domain" description="Histidine kinase" evidence="5">
    <location>
        <begin position="1"/>
        <end position="64"/>
    </location>
</feature>
<dbReference type="AlphaFoldDB" id="A0A9D6V216"/>
<proteinExistence type="predicted"/>
<dbReference type="SUPFAM" id="SSF55874">
    <property type="entry name" value="ATPase domain of HSP90 chaperone/DNA topoisomerase II/histidine kinase"/>
    <property type="match status" value="1"/>
</dbReference>
<dbReference type="Pfam" id="PF00072">
    <property type="entry name" value="Response_reg"/>
    <property type="match status" value="1"/>
</dbReference>
<dbReference type="SMART" id="SM00448">
    <property type="entry name" value="REC"/>
    <property type="match status" value="1"/>
</dbReference>
<dbReference type="InterPro" id="IPR001789">
    <property type="entry name" value="Sig_transdc_resp-reg_receiver"/>
</dbReference>
<accession>A0A9D6V216</accession>
<evidence type="ECO:0000256" key="4">
    <source>
        <dbReference type="PROSITE-ProRule" id="PRU00169"/>
    </source>
</evidence>
<reference evidence="7" key="1">
    <citation type="submission" date="2020-07" db="EMBL/GenBank/DDBJ databases">
        <title>Huge and variable diversity of episymbiotic CPR bacteria and DPANN archaea in groundwater ecosystems.</title>
        <authorList>
            <person name="He C.Y."/>
            <person name="Keren R."/>
            <person name="Whittaker M."/>
            <person name="Farag I.F."/>
            <person name="Doudna J."/>
            <person name="Cate J.H.D."/>
            <person name="Banfield J.F."/>
        </authorList>
    </citation>
    <scope>NUCLEOTIDE SEQUENCE</scope>
    <source>
        <strain evidence="7">NC_groundwater_1664_Pr3_B-0.1um_52_9</strain>
    </source>
</reference>
<dbReference type="Gene3D" id="3.40.50.2300">
    <property type="match status" value="1"/>
</dbReference>
<feature type="non-terminal residue" evidence="7">
    <location>
        <position position="1"/>
    </location>
</feature>
<dbReference type="PROSITE" id="PS50109">
    <property type="entry name" value="HIS_KIN"/>
    <property type="match status" value="1"/>
</dbReference>